<dbReference type="FunFam" id="1.10.510.10:FF:000571">
    <property type="entry name" value="Maternal embryonic leucine zipper kinase"/>
    <property type="match status" value="1"/>
</dbReference>
<keyword evidence="7" id="KW-1185">Reference proteome</keyword>
<dbReference type="EMBL" id="BPWL01000010">
    <property type="protein sequence ID" value="GJJ14759.1"/>
    <property type="molecule type" value="Genomic_DNA"/>
</dbReference>
<evidence type="ECO:0000256" key="3">
    <source>
        <dbReference type="PROSITE-ProRule" id="PRU10141"/>
    </source>
</evidence>
<evidence type="ECO:0000313" key="6">
    <source>
        <dbReference type="EMBL" id="GJJ14759.1"/>
    </source>
</evidence>
<dbReference type="Pfam" id="PF00069">
    <property type="entry name" value="Pkinase"/>
    <property type="match status" value="1"/>
</dbReference>
<dbReference type="InterPro" id="IPR000719">
    <property type="entry name" value="Prot_kinase_dom"/>
</dbReference>
<feature type="binding site" evidence="3">
    <location>
        <position position="131"/>
    </location>
    <ligand>
        <name>ATP</name>
        <dbReference type="ChEBI" id="CHEBI:30616"/>
    </ligand>
</feature>
<keyword evidence="1 3" id="KW-0547">Nucleotide-binding</keyword>
<comment type="caution">
    <text evidence="6">The sequence shown here is derived from an EMBL/GenBank/DDBJ whole genome shotgun (WGS) entry which is preliminary data.</text>
</comment>
<evidence type="ECO:0000259" key="5">
    <source>
        <dbReference type="PROSITE" id="PS50011"/>
    </source>
</evidence>
<feature type="compositionally biased region" description="Basic and acidic residues" evidence="4">
    <location>
        <begin position="591"/>
        <end position="601"/>
    </location>
</feature>
<evidence type="ECO:0000256" key="2">
    <source>
        <dbReference type="ARBA" id="ARBA00022840"/>
    </source>
</evidence>
<feature type="region of interest" description="Disordered" evidence="4">
    <location>
        <begin position="1203"/>
        <end position="1237"/>
    </location>
</feature>
<sequence length="1357" mass="149019">MHKLLNKINSKLSRKHGDHDHESDDALAQTSAQSHSTVNANTSASVNTATSAVSPSAPLPPKLPPASDDGSGSGNAQSSHQHYNSLSMSPAPAQPQTVPCQYRTGKTLGSGTYAIVKEAVHIKTGKYYACKVINKKLMEGREHMVRNEIHVLKKVSKGHKNIVTLHDYFETAHNLYLVFDLCTGGELFDRICAKGNYYEADAAELIRTVLKAVHYIHQAGIVHRDLKPENLIFRSKAEDADIMIADFGLSRVMDEEKLAVLTEICGTPAGHGKPVDIWAIGVITYFLLCGYTPFDRDSQQEEMQAIINRDFKFEPREYWVGVSETAKDFVNLCLTSDPTQRPTALEALEHRWLASEQPYFVPDPESPSGGPTNLLPSIQKVFNAKQTFRKAVISMMAMKRFSMHSLSSAAASQLADDVSEYKRVAEDENVDEERHVFSHAAHGEEDTSDGHPSPSSPRQPLDSRDDSLTDRTEGGGNIPYECYAPQSYTPAPFPTILFTLTFPAPLPESLPLPLAWDSHLQIVNNLRIAPPPDVHALDKSAAWVSLIDTVNFDLGTLTLTCTFIDHSKEEWPLSSPCVLLLETVISDVNRSAKEAESEAEAHSPSGSPSKYTQGQGHPGSPLSPSSSINSNPDLSTNGVVVNVKTPKPKKRRSILAALVASLVPLPSSRTSTPASTRPPSPNSHLSTSTSGSSLKSSTAVSLSPSQLQNEISIPPEIITPPPGVPISRYLRRRARSTLVDAFRRFVLPELGYRYRSEMVRVNPRVSLPHGGPFYALWATRSMMRSVTAEMERVLMGCGRSDSEGRDTTSSASSSPLETPTGHGDLLDDCTTTDESSVHSVVDQTGLFHANSSSSSPLPIPAKIRRKVNPMLSTEAYDFYTNLRETYARLRTLSSQLEAHVQAENRIDCVGASATTSDSSGVTTTTEGGLFEDVFDSDCGSSSSSSVRSEANERLTSAEIKSRRRAWSSRLYLVRGWETYGGNSSHRINNRDGLLGHKRSYSEPTTSTLRGGSPMSLMGLAMPVRRSPLSQTWIYEPEQFSSDDGDIGYGDVYVGSARFKSGNDFKKLGRSCEDPPFGTLSLSSSGQRRKRCVSMIAPSLRVSSSDRSTRRTKLRPKLRKMPASHLVQGYEDECDYTGVGAGSGLRICKDIDDDDEMDTGSDETDDMETWDNVDVDVREVEREAEARSNSDIVVGMERLHIRDDQPYPADLTRSYSFPGKEAPTTFPSPSPQDDTIDDHFHSHVYIPSRVSAHSRYPSTYTPSPNRASSRALKRFRYGYGSDSLRGGELDNDIGNDGDDEELYGNDSEFGYGYSRSRPTDRNKDSDDVGCGLYKKPSLEEFILPHPRSRVDSGIDVAV</sequence>
<feature type="compositionally biased region" description="Basic and acidic residues" evidence="4">
    <location>
        <begin position="15"/>
        <end position="24"/>
    </location>
</feature>
<feature type="region of interest" description="Disordered" evidence="4">
    <location>
        <begin position="666"/>
        <end position="706"/>
    </location>
</feature>
<name>A0AAV5AJF0_9AGAM</name>
<protein>
    <recommendedName>
        <fullName evidence="5">Protein kinase domain-containing protein</fullName>
    </recommendedName>
</protein>
<gene>
    <name evidence="6" type="ORF">Clacol_009027</name>
</gene>
<feature type="compositionally biased region" description="Low complexity" evidence="4">
    <location>
        <begin position="666"/>
        <end position="675"/>
    </location>
</feature>
<evidence type="ECO:0000256" key="4">
    <source>
        <dbReference type="SAM" id="MobiDB-lite"/>
    </source>
</evidence>
<dbReference type="SUPFAM" id="SSF56112">
    <property type="entry name" value="Protein kinase-like (PK-like)"/>
    <property type="match status" value="1"/>
</dbReference>
<dbReference type="GO" id="GO:0004672">
    <property type="term" value="F:protein kinase activity"/>
    <property type="evidence" value="ECO:0007669"/>
    <property type="project" value="InterPro"/>
</dbReference>
<feature type="compositionally biased region" description="Polar residues" evidence="4">
    <location>
        <begin position="807"/>
        <end position="817"/>
    </location>
</feature>
<dbReference type="InterPro" id="IPR011009">
    <property type="entry name" value="Kinase-like_dom_sf"/>
</dbReference>
<dbReference type="PROSITE" id="PS00108">
    <property type="entry name" value="PROTEIN_KINASE_ST"/>
    <property type="match status" value="1"/>
</dbReference>
<feature type="compositionally biased region" description="Low complexity" evidence="4">
    <location>
        <begin position="36"/>
        <end position="56"/>
    </location>
</feature>
<feature type="region of interest" description="Disordered" evidence="4">
    <location>
        <begin position="1"/>
        <end position="100"/>
    </location>
</feature>
<reference evidence="6" key="1">
    <citation type="submission" date="2021-10" db="EMBL/GenBank/DDBJ databases">
        <title>De novo Genome Assembly of Clathrus columnatus (Basidiomycota, Fungi) Using Illumina and Nanopore Sequence Data.</title>
        <authorList>
            <person name="Ogiso-Tanaka E."/>
            <person name="Itagaki H."/>
            <person name="Hosoya T."/>
            <person name="Hosaka K."/>
        </authorList>
    </citation>
    <scope>NUCLEOTIDE SEQUENCE</scope>
    <source>
        <strain evidence="6">MO-923</strain>
    </source>
</reference>
<dbReference type="Proteomes" id="UP001050691">
    <property type="component" value="Unassembled WGS sequence"/>
</dbReference>
<feature type="compositionally biased region" description="Low complexity" evidence="4">
    <location>
        <begin position="682"/>
        <end position="706"/>
    </location>
</feature>
<feature type="compositionally biased region" description="Basic and acidic residues" evidence="4">
    <location>
        <begin position="1316"/>
        <end position="1325"/>
    </location>
</feature>
<feature type="region of interest" description="Disordered" evidence="4">
    <location>
        <begin position="797"/>
        <end position="831"/>
    </location>
</feature>
<feature type="region of interest" description="Disordered" evidence="4">
    <location>
        <begin position="591"/>
        <end position="645"/>
    </location>
</feature>
<keyword evidence="2 3" id="KW-0067">ATP-binding</keyword>
<feature type="compositionally biased region" description="Polar residues" evidence="4">
    <location>
        <begin position="74"/>
        <end position="99"/>
    </location>
</feature>
<evidence type="ECO:0000313" key="7">
    <source>
        <dbReference type="Proteomes" id="UP001050691"/>
    </source>
</evidence>
<accession>A0AAV5AJF0</accession>
<proteinExistence type="predicted"/>
<feature type="region of interest" description="Disordered" evidence="4">
    <location>
        <begin position="441"/>
        <end position="481"/>
    </location>
</feature>
<dbReference type="CDD" id="cd05117">
    <property type="entry name" value="STKc_CAMK"/>
    <property type="match status" value="1"/>
</dbReference>
<dbReference type="InterPro" id="IPR008271">
    <property type="entry name" value="Ser/Thr_kinase_AS"/>
</dbReference>
<feature type="compositionally biased region" description="Acidic residues" evidence="4">
    <location>
        <begin position="1288"/>
        <end position="1302"/>
    </location>
</feature>
<organism evidence="6 7">
    <name type="scientific">Clathrus columnatus</name>
    <dbReference type="NCBI Taxonomy" id="1419009"/>
    <lineage>
        <taxon>Eukaryota</taxon>
        <taxon>Fungi</taxon>
        <taxon>Dikarya</taxon>
        <taxon>Basidiomycota</taxon>
        <taxon>Agaricomycotina</taxon>
        <taxon>Agaricomycetes</taxon>
        <taxon>Phallomycetidae</taxon>
        <taxon>Phallales</taxon>
        <taxon>Clathraceae</taxon>
        <taxon>Clathrus</taxon>
    </lineage>
</organism>
<evidence type="ECO:0000256" key="1">
    <source>
        <dbReference type="ARBA" id="ARBA00022741"/>
    </source>
</evidence>
<dbReference type="PROSITE" id="PS00107">
    <property type="entry name" value="PROTEIN_KINASE_ATP"/>
    <property type="match status" value="1"/>
</dbReference>
<dbReference type="PROSITE" id="PS50011">
    <property type="entry name" value="PROTEIN_KINASE_DOM"/>
    <property type="match status" value="1"/>
</dbReference>
<dbReference type="PANTHER" id="PTHR24347">
    <property type="entry name" value="SERINE/THREONINE-PROTEIN KINASE"/>
    <property type="match status" value="1"/>
</dbReference>
<feature type="domain" description="Protein kinase" evidence="5">
    <location>
        <begin position="102"/>
        <end position="353"/>
    </location>
</feature>
<feature type="region of interest" description="Disordered" evidence="4">
    <location>
        <begin position="1283"/>
        <end position="1329"/>
    </location>
</feature>
<dbReference type="FunFam" id="3.30.200.20:FF:000153">
    <property type="entry name" value="Calcium/calmodulin-dependent protein kinase type I"/>
    <property type="match status" value="1"/>
</dbReference>
<feature type="compositionally biased region" description="Low complexity" evidence="4">
    <location>
        <begin position="618"/>
        <end position="645"/>
    </location>
</feature>
<feature type="compositionally biased region" description="Basic and acidic residues" evidence="4">
    <location>
        <begin position="461"/>
        <end position="473"/>
    </location>
</feature>
<dbReference type="InterPro" id="IPR017441">
    <property type="entry name" value="Protein_kinase_ATP_BS"/>
</dbReference>
<dbReference type="SMART" id="SM00220">
    <property type="entry name" value="S_TKc"/>
    <property type="match status" value="1"/>
</dbReference>
<dbReference type="GO" id="GO:0005524">
    <property type="term" value="F:ATP binding"/>
    <property type="evidence" value="ECO:0007669"/>
    <property type="project" value="UniProtKB-UniRule"/>
</dbReference>
<dbReference type="Gene3D" id="1.10.510.10">
    <property type="entry name" value="Transferase(Phosphotransferase) domain 1"/>
    <property type="match status" value="1"/>
</dbReference>